<evidence type="ECO:0000313" key="5">
    <source>
        <dbReference type="Proteomes" id="UP000198838"/>
    </source>
</evidence>
<dbReference type="PROSITE" id="PS50943">
    <property type="entry name" value="HTH_CROC1"/>
    <property type="match status" value="1"/>
</dbReference>
<dbReference type="STRING" id="1120918.SAMN05216249_12211"/>
<evidence type="ECO:0000256" key="1">
    <source>
        <dbReference type="ARBA" id="ARBA00023125"/>
    </source>
</evidence>
<keyword evidence="2" id="KW-1133">Transmembrane helix</keyword>
<evidence type="ECO:0000313" key="4">
    <source>
        <dbReference type="EMBL" id="SFB33675.1"/>
    </source>
</evidence>
<dbReference type="EMBL" id="FOJY01000022">
    <property type="protein sequence ID" value="SFB33675.1"/>
    <property type="molecule type" value="Genomic_DNA"/>
</dbReference>
<sequence>MILADKIIEERKKNGWSQEELAGMLEVSRQAVSKWESAQSTPDLQRVIKMADIFGVSTDYLLKDEMGEKFSLNEEKDAENSKGYRRVSMEEASDYLKFKVESSKQVASAVFMCVISPVLLIFLMGLADSHILNITEKAAVSIGLLVLFGLVSVAVYTFLTIGTKDKKFEYLKKEPFETAYGVDGMVRELQKNTEVRRNTFLVLGVILCILSAVPLVITAIMECPDYIIISMVSLLLLVVGVGVYLMIYSGILGDSYKVLLQEEDFEIGKKGIDKKIEPYKQIYWSVITAVYLIWSFLSGDWGFTWIVFMIGGVLYGSIEVIMKTVIGRK</sequence>
<dbReference type="Pfam" id="PF01381">
    <property type="entry name" value="HTH_3"/>
    <property type="match status" value="1"/>
</dbReference>
<feature type="domain" description="HTH cro/C1-type" evidence="3">
    <location>
        <begin position="7"/>
        <end position="61"/>
    </location>
</feature>
<feature type="transmembrane region" description="Helical" evidence="2">
    <location>
        <begin position="226"/>
        <end position="247"/>
    </location>
</feature>
<keyword evidence="2" id="KW-0472">Membrane</keyword>
<feature type="transmembrane region" description="Helical" evidence="2">
    <location>
        <begin position="106"/>
        <end position="126"/>
    </location>
</feature>
<gene>
    <name evidence="4" type="ORF">SAMN05216249_12211</name>
</gene>
<protein>
    <submittedName>
        <fullName evidence="4">Helix-turn-helix</fullName>
    </submittedName>
</protein>
<evidence type="ECO:0000259" key="3">
    <source>
        <dbReference type="PROSITE" id="PS50943"/>
    </source>
</evidence>
<dbReference type="SUPFAM" id="SSF47413">
    <property type="entry name" value="lambda repressor-like DNA-binding domains"/>
    <property type="match status" value="1"/>
</dbReference>
<feature type="transmembrane region" description="Helical" evidence="2">
    <location>
        <begin position="281"/>
        <end position="297"/>
    </location>
</feature>
<keyword evidence="5" id="KW-1185">Reference proteome</keyword>
<feature type="transmembrane region" description="Helical" evidence="2">
    <location>
        <begin position="303"/>
        <end position="322"/>
    </location>
</feature>
<accession>A0A1I1A6S4</accession>
<feature type="transmembrane region" description="Helical" evidence="2">
    <location>
        <begin position="138"/>
        <end position="159"/>
    </location>
</feature>
<dbReference type="GO" id="GO:0003677">
    <property type="term" value="F:DNA binding"/>
    <property type="evidence" value="ECO:0007669"/>
    <property type="project" value="UniProtKB-KW"/>
</dbReference>
<dbReference type="PANTHER" id="PTHR46558">
    <property type="entry name" value="TRACRIPTIONAL REGULATORY PROTEIN-RELATED-RELATED"/>
    <property type="match status" value="1"/>
</dbReference>
<dbReference type="RefSeq" id="WP_092874241.1">
    <property type="nucleotide sequence ID" value="NZ_FOJY01000022.1"/>
</dbReference>
<dbReference type="SMART" id="SM00530">
    <property type="entry name" value="HTH_XRE"/>
    <property type="match status" value="1"/>
</dbReference>
<dbReference type="CDD" id="cd00093">
    <property type="entry name" value="HTH_XRE"/>
    <property type="match status" value="1"/>
</dbReference>
<dbReference type="InterPro" id="IPR001387">
    <property type="entry name" value="Cro/C1-type_HTH"/>
</dbReference>
<name>A0A1I1A6S4_9FIRM</name>
<dbReference type="PANTHER" id="PTHR46558:SF4">
    <property type="entry name" value="DNA-BIDING PHAGE PROTEIN"/>
    <property type="match status" value="1"/>
</dbReference>
<dbReference type="Gene3D" id="1.10.260.40">
    <property type="entry name" value="lambda repressor-like DNA-binding domains"/>
    <property type="match status" value="1"/>
</dbReference>
<dbReference type="Proteomes" id="UP000198838">
    <property type="component" value="Unassembled WGS sequence"/>
</dbReference>
<dbReference type="InterPro" id="IPR010982">
    <property type="entry name" value="Lambda_DNA-bd_dom_sf"/>
</dbReference>
<dbReference type="AlphaFoldDB" id="A0A1I1A6S4"/>
<keyword evidence="1" id="KW-0238">DNA-binding</keyword>
<dbReference type="OrthoDB" id="9815852at2"/>
<evidence type="ECO:0000256" key="2">
    <source>
        <dbReference type="SAM" id="Phobius"/>
    </source>
</evidence>
<organism evidence="4 5">
    <name type="scientific">Acetitomaculum ruminis DSM 5522</name>
    <dbReference type="NCBI Taxonomy" id="1120918"/>
    <lineage>
        <taxon>Bacteria</taxon>
        <taxon>Bacillati</taxon>
        <taxon>Bacillota</taxon>
        <taxon>Clostridia</taxon>
        <taxon>Lachnospirales</taxon>
        <taxon>Lachnospiraceae</taxon>
        <taxon>Acetitomaculum</taxon>
    </lineage>
</organism>
<proteinExistence type="predicted"/>
<reference evidence="4 5" key="1">
    <citation type="submission" date="2016-10" db="EMBL/GenBank/DDBJ databases">
        <authorList>
            <person name="de Groot N.N."/>
        </authorList>
    </citation>
    <scope>NUCLEOTIDE SEQUENCE [LARGE SCALE GENOMIC DNA]</scope>
    <source>
        <strain evidence="4 5">DSM 5522</strain>
    </source>
</reference>
<feature type="transmembrane region" description="Helical" evidence="2">
    <location>
        <begin position="200"/>
        <end position="220"/>
    </location>
</feature>
<keyword evidence="2" id="KW-0812">Transmembrane</keyword>